<gene>
    <name evidence="2" type="ORF">COCMIDRAFT_103794</name>
</gene>
<feature type="compositionally biased region" description="Polar residues" evidence="1">
    <location>
        <begin position="44"/>
        <end position="53"/>
    </location>
</feature>
<dbReference type="OrthoDB" id="10430207at2759"/>
<dbReference type="HOGENOM" id="CLU_2157923_0_0_1"/>
<dbReference type="KEGG" id="bor:COCMIDRAFT_103794"/>
<organism evidence="2 3">
    <name type="scientific">Bipolaris oryzae ATCC 44560</name>
    <dbReference type="NCBI Taxonomy" id="930090"/>
    <lineage>
        <taxon>Eukaryota</taxon>
        <taxon>Fungi</taxon>
        <taxon>Dikarya</taxon>
        <taxon>Ascomycota</taxon>
        <taxon>Pezizomycotina</taxon>
        <taxon>Dothideomycetes</taxon>
        <taxon>Pleosporomycetidae</taxon>
        <taxon>Pleosporales</taxon>
        <taxon>Pleosporineae</taxon>
        <taxon>Pleosporaceae</taxon>
        <taxon>Bipolaris</taxon>
    </lineage>
</organism>
<evidence type="ECO:0000313" key="2">
    <source>
        <dbReference type="EMBL" id="EUC42322.1"/>
    </source>
</evidence>
<proteinExistence type="predicted"/>
<feature type="compositionally biased region" description="Basic residues" evidence="1">
    <location>
        <begin position="31"/>
        <end position="40"/>
    </location>
</feature>
<dbReference type="AlphaFoldDB" id="W6YSB0"/>
<evidence type="ECO:0000256" key="1">
    <source>
        <dbReference type="SAM" id="MobiDB-lite"/>
    </source>
</evidence>
<accession>W6YSB0</accession>
<reference evidence="2 3" key="1">
    <citation type="journal article" date="2013" name="PLoS Genet.">
        <title>Comparative genome structure, secondary metabolite, and effector coding capacity across Cochliobolus pathogens.</title>
        <authorList>
            <person name="Condon B.J."/>
            <person name="Leng Y."/>
            <person name="Wu D."/>
            <person name="Bushley K.E."/>
            <person name="Ohm R.A."/>
            <person name="Otillar R."/>
            <person name="Martin J."/>
            <person name="Schackwitz W."/>
            <person name="Grimwood J."/>
            <person name="MohdZainudin N."/>
            <person name="Xue C."/>
            <person name="Wang R."/>
            <person name="Manning V.A."/>
            <person name="Dhillon B."/>
            <person name="Tu Z.J."/>
            <person name="Steffenson B.J."/>
            <person name="Salamov A."/>
            <person name="Sun H."/>
            <person name="Lowry S."/>
            <person name="LaButti K."/>
            <person name="Han J."/>
            <person name="Copeland A."/>
            <person name="Lindquist E."/>
            <person name="Barry K."/>
            <person name="Schmutz J."/>
            <person name="Baker S.E."/>
            <person name="Ciuffetti L.M."/>
            <person name="Grigoriev I.V."/>
            <person name="Zhong S."/>
            <person name="Turgeon B.G."/>
        </authorList>
    </citation>
    <scope>NUCLEOTIDE SEQUENCE [LARGE SCALE GENOMIC DNA]</scope>
    <source>
        <strain evidence="2 3">ATCC 44560</strain>
    </source>
</reference>
<dbReference type="GeneID" id="19118378"/>
<dbReference type="Proteomes" id="UP000054032">
    <property type="component" value="Unassembled WGS sequence"/>
</dbReference>
<sequence length="111" mass="12262">MRQRNPDCVSGIRTIGNGRGEVGLHSECGLRRRRGAKAPRSKGAGQNRQRPISHLVNTSQFTEKGEGVDYRLKTRLASSMAGCACIRTDHFKQLQLCKSGVDQDDTTTIFD</sequence>
<evidence type="ECO:0000313" key="3">
    <source>
        <dbReference type="Proteomes" id="UP000054032"/>
    </source>
</evidence>
<feature type="region of interest" description="Disordered" evidence="1">
    <location>
        <begin position="26"/>
        <end position="53"/>
    </location>
</feature>
<protein>
    <submittedName>
        <fullName evidence="2">Uncharacterized protein</fullName>
    </submittedName>
</protein>
<name>W6YSB0_COCMI</name>
<dbReference type="EMBL" id="KI964065">
    <property type="protein sequence ID" value="EUC42322.1"/>
    <property type="molecule type" value="Genomic_DNA"/>
</dbReference>
<dbReference type="RefSeq" id="XP_007691162.1">
    <property type="nucleotide sequence ID" value="XM_007692972.1"/>
</dbReference>
<keyword evidence="3" id="KW-1185">Reference proteome</keyword>